<evidence type="ECO:0000256" key="4">
    <source>
        <dbReference type="ARBA" id="ARBA00022723"/>
    </source>
</evidence>
<evidence type="ECO:0000256" key="2">
    <source>
        <dbReference type="ARBA" id="ARBA00022649"/>
    </source>
</evidence>
<evidence type="ECO:0000256" key="7">
    <source>
        <dbReference type="ARBA" id="ARBA00038093"/>
    </source>
</evidence>
<evidence type="ECO:0000256" key="6">
    <source>
        <dbReference type="ARBA" id="ARBA00022842"/>
    </source>
</evidence>
<keyword evidence="3" id="KW-0540">Nuclease</keyword>
<dbReference type="HAMAP" id="MF_00265">
    <property type="entry name" value="VapC_Nob1"/>
    <property type="match status" value="1"/>
</dbReference>
<organism evidence="9">
    <name type="scientific">freshwater metagenome</name>
    <dbReference type="NCBI Taxonomy" id="449393"/>
    <lineage>
        <taxon>unclassified sequences</taxon>
        <taxon>metagenomes</taxon>
        <taxon>ecological metagenomes</taxon>
    </lineage>
</organism>
<comment type="cofactor">
    <cofactor evidence="1">
        <name>Mg(2+)</name>
        <dbReference type="ChEBI" id="CHEBI:18420"/>
    </cofactor>
</comment>
<protein>
    <submittedName>
        <fullName evidence="9">Unannotated protein</fullName>
    </submittedName>
</protein>
<dbReference type="EMBL" id="CAEZZL010000041">
    <property type="protein sequence ID" value="CAB4761194.1"/>
    <property type="molecule type" value="Genomic_DNA"/>
</dbReference>
<dbReference type="PANTHER" id="PTHR33653:SF1">
    <property type="entry name" value="RIBONUCLEASE VAPC2"/>
    <property type="match status" value="1"/>
</dbReference>
<dbReference type="GO" id="GO:0046872">
    <property type="term" value="F:metal ion binding"/>
    <property type="evidence" value="ECO:0007669"/>
    <property type="project" value="UniProtKB-KW"/>
</dbReference>
<feature type="domain" description="PIN" evidence="8">
    <location>
        <begin position="5"/>
        <end position="121"/>
    </location>
</feature>
<dbReference type="PANTHER" id="PTHR33653">
    <property type="entry name" value="RIBONUCLEASE VAPC2"/>
    <property type="match status" value="1"/>
</dbReference>
<keyword evidence="6" id="KW-0460">Magnesium</keyword>
<keyword evidence="4" id="KW-0479">Metal-binding</keyword>
<evidence type="ECO:0000313" key="9">
    <source>
        <dbReference type="EMBL" id="CAB4761194.1"/>
    </source>
</evidence>
<dbReference type="Gene3D" id="3.40.50.1010">
    <property type="entry name" value="5'-nuclease"/>
    <property type="match status" value="1"/>
</dbReference>
<evidence type="ECO:0000256" key="1">
    <source>
        <dbReference type="ARBA" id="ARBA00001946"/>
    </source>
</evidence>
<proteinExistence type="inferred from homology"/>
<dbReference type="AlphaFoldDB" id="A0A6J6UPK7"/>
<sequence>MALKYLIDTSVLHRLKNEEVMAKVRALTLNGEIARCSITDLEYLYSARNEEEWEGASHLLSRFFNIEIQPEHFVRAVQVQRILAQKSQRGRKIPDLIIAAVAEQLDLTVLHYDIDFDQIADVTGQRSEWIIPAGRIS</sequence>
<dbReference type="SUPFAM" id="SSF88723">
    <property type="entry name" value="PIN domain-like"/>
    <property type="match status" value="1"/>
</dbReference>
<accession>A0A6J6UPK7</accession>
<evidence type="ECO:0000256" key="5">
    <source>
        <dbReference type="ARBA" id="ARBA00022801"/>
    </source>
</evidence>
<evidence type="ECO:0000256" key="3">
    <source>
        <dbReference type="ARBA" id="ARBA00022722"/>
    </source>
</evidence>
<comment type="similarity">
    <text evidence="7">Belongs to the PINc/VapC protein family.</text>
</comment>
<keyword evidence="5" id="KW-0378">Hydrolase</keyword>
<dbReference type="InterPro" id="IPR029060">
    <property type="entry name" value="PIN-like_dom_sf"/>
</dbReference>
<keyword evidence="2" id="KW-1277">Toxin-antitoxin system</keyword>
<gene>
    <name evidence="9" type="ORF">UFOPK2870_00667</name>
</gene>
<dbReference type="InterPro" id="IPR002716">
    <property type="entry name" value="PIN_dom"/>
</dbReference>
<dbReference type="GO" id="GO:0016787">
    <property type="term" value="F:hydrolase activity"/>
    <property type="evidence" value="ECO:0007669"/>
    <property type="project" value="UniProtKB-KW"/>
</dbReference>
<dbReference type="InterPro" id="IPR022907">
    <property type="entry name" value="VapC_family"/>
</dbReference>
<name>A0A6J6UPK7_9ZZZZ</name>
<dbReference type="GO" id="GO:0004540">
    <property type="term" value="F:RNA nuclease activity"/>
    <property type="evidence" value="ECO:0007669"/>
    <property type="project" value="InterPro"/>
</dbReference>
<dbReference type="Pfam" id="PF01850">
    <property type="entry name" value="PIN"/>
    <property type="match status" value="1"/>
</dbReference>
<dbReference type="InterPro" id="IPR050556">
    <property type="entry name" value="Type_II_TA_system_RNase"/>
</dbReference>
<dbReference type="CDD" id="cd18755">
    <property type="entry name" value="PIN_MtVapC3_VapC21-like"/>
    <property type="match status" value="1"/>
</dbReference>
<reference evidence="9" key="1">
    <citation type="submission" date="2020-05" db="EMBL/GenBank/DDBJ databases">
        <authorList>
            <person name="Chiriac C."/>
            <person name="Salcher M."/>
            <person name="Ghai R."/>
            <person name="Kavagutti S V."/>
        </authorList>
    </citation>
    <scope>NUCLEOTIDE SEQUENCE</scope>
</reference>
<evidence type="ECO:0000259" key="8">
    <source>
        <dbReference type="Pfam" id="PF01850"/>
    </source>
</evidence>